<dbReference type="AlphaFoldDB" id="A0A091DBZ5"/>
<accession>A0A091DBZ5</accession>
<keyword evidence="2" id="KW-1185">Reference proteome</keyword>
<name>A0A091DBZ5_FUKDA</name>
<organism evidence="1 2">
    <name type="scientific">Fukomys damarensis</name>
    <name type="common">Damaraland mole rat</name>
    <name type="synonym">Cryptomys damarensis</name>
    <dbReference type="NCBI Taxonomy" id="885580"/>
    <lineage>
        <taxon>Eukaryota</taxon>
        <taxon>Metazoa</taxon>
        <taxon>Chordata</taxon>
        <taxon>Craniata</taxon>
        <taxon>Vertebrata</taxon>
        <taxon>Euteleostomi</taxon>
        <taxon>Mammalia</taxon>
        <taxon>Eutheria</taxon>
        <taxon>Euarchontoglires</taxon>
        <taxon>Glires</taxon>
        <taxon>Rodentia</taxon>
        <taxon>Hystricomorpha</taxon>
        <taxon>Bathyergidae</taxon>
        <taxon>Fukomys</taxon>
    </lineage>
</organism>
<evidence type="ECO:0000313" key="1">
    <source>
        <dbReference type="EMBL" id="KFO28597.1"/>
    </source>
</evidence>
<sequence>MGATQRGTALTLSTAAQAQACGKARTLTIRKRAPLDGPSSHRVTRQVPQNLGLTFLSPAVPCDFIIGCASEEGREGLLPGLNVMAPASGGLREEIVRMELAAEVRNNPQFRHRELQSHDFGFL</sequence>
<gene>
    <name evidence="1" type="ORF">H920_09996</name>
</gene>
<dbReference type="Proteomes" id="UP000028990">
    <property type="component" value="Unassembled WGS sequence"/>
</dbReference>
<proteinExistence type="predicted"/>
<evidence type="ECO:0000313" key="2">
    <source>
        <dbReference type="Proteomes" id="UP000028990"/>
    </source>
</evidence>
<reference evidence="1 2" key="1">
    <citation type="submission" date="2013-11" db="EMBL/GenBank/DDBJ databases">
        <title>The Damaraland mole rat (Fukomys damarensis) genome and evolution of African mole rats.</title>
        <authorList>
            <person name="Gladyshev V.N."/>
            <person name="Fang X."/>
        </authorList>
    </citation>
    <scope>NUCLEOTIDE SEQUENCE [LARGE SCALE GENOMIC DNA]</scope>
    <source>
        <tissue evidence="1">Liver</tissue>
    </source>
</reference>
<dbReference type="EMBL" id="KN122715">
    <property type="protein sequence ID" value="KFO28597.1"/>
    <property type="molecule type" value="Genomic_DNA"/>
</dbReference>
<protein>
    <submittedName>
        <fullName evidence="1">Uncharacterized protein</fullName>
    </submittedName>
</protein>